<protein>
    <recommendedName>
        <fullName evidence="6">GDT1 family protein</fullName>
    </recommendedName>
</protein>
<evidence type="ECO:0000256" key="2">
    <source>
        <dbReference type="ARBA" id="ARBA00009190"/>
    </source>
</evidence>
<feature type="transmembrane region" description="Helical" evidence="6">
    <location>
        <begin position="164"/>
        <end position="183"/>
    </location>
</feature>
<evidence type="ECO:0000256" key="5">
    <source>
        <dbReference type="ARBA" id="ARBA00023136"/>
    </source>
</evidence>
<dbReference type="PANTHER" id="PTHR12608:SF1">
    <property type="entry name" value="TRANSMEMBRANE PROTEIN 165"/>
    <property type="match status" value="1"/>
</dbReference>
<dbReference type="AlphaFoldDB" id="A0A419SZ48"/>
<dbReference type="OrthoDB" id="9801356at2"/>
<evidence type="ECO:0000256" key="4">
    <source>
        <dbReference type="ARBA" id="ARBA00022989"/>
    </source>
</evidence>
<feature type="transmembrane region" description="Helical" evidence="6">
    <location>
        <begin position="189"/>
        <end position="211"/>
    </location>
</feature>
<dbReference type="Pfam" id="PF01169">
    <property type="entry name" value="GDT1"/>
    <property type="match status" value="2"/>
</dbReference>
<evidence type="ECO:0000256" key="1">
    <source>
        <dbReference type="ARBA" id="ARBA00004141"/>
    </source>
</evidence>
<proteinExistence type="inferred from homology"/>
<feature type="transmembrane region" description="Helical" evidence="6">
    <location>
        <begin position="130"/>
        <end position="152"/>
    </location>
</feature>
<dbReference type="GO" id="GO:0046873">
    <property type="term" value="F:metal ion transmembrane transporter activity"/>
    <property type="evidence" value="ECO:0007669"/>
    <property type="project" value="InterPro"/>
</dbReference>
<evidence type="ECO:0000256" key="3">
    <source>
        <dbReference type="ARBA" id="ARBA00022692"/>
    </source>
</evidence>
<dbReference type="RefSeq" id="WP_120169991.1">
    <property type="nucleotide sequence ID" value="NZ_MCIB01000034.1"/>
</dbReference>
<name>A0A419SZ48_9FIRM</name>
<keyword evidence="4 6" id="KW-1133">Transmembrane helix</keyword>
<accession>A0A419SZ48</accession>
<dbReference type="GO" id="GO:0016020">
    <property type="term" value="C:membrane"/>
    <property type="evidence" value="ECO:0007669"/>
    <property type="project" value="UniProtKB-SubCell"/>
</dbReference>
<feature type="transmembrane region" description="Helical" evidence="6">
    <location>
        <begin position="66"/>
        <end position="84"/>
    </location>
</feature>
<dbReference type="PANTHER" id="PTHR12608">
    <property type="entry name" value="TRANSMEMBRANE PROTEIN HTP-1 RELATED"/>
    <property type="match status" value="1"/>
</dbReference>
<dbReference type="EMBL" id="MCIB01000034">
    <property type="protein sequence ID" value="RKD30543.1"/>
    <property type="molecule type" value="Genomic_DNA"/>
</dbReference>
<comment type="caution">
    <text evidence="7">The sequence shown here is derived from an EMBL/GenBank/DDBJ whole genome shotgun (WGS) entry which is preliminary data.</text>
</comment>
<gene>
    <name evidence="7" type="ORF">BET03_04180</name>
</gene>
<reference evidence="7 8" key="1">
    <citation type="submission" date="2016-08" db="EMBL/GenBank/DDBJ databases">
        <title>Novel Firmicutes and Novel Genomes.</title>
        <authorList>
            <person name="Poppleton D.I."/>
            <person name="Gribaldo S."/>
        </authorList>
    </citation>
    <scope>NUCLEOTIDE SEQUENCE [LARGE SCALE GENOMIC DNA]</scope>
    <source>
        <strain evidence="7 8">CTT3</strain>
    </source>
</reference>
<evidence type="ECO:0000313" key="8">
    <source>
        <dbReference type="Proteomes" id="UP000284177"/>
    </source>
</evidence>
<comment type="similarity">
    <text evidence="2 6">Belongs to the GDT1 family.</text>
</comment>
<sequence length="371" mass="41988">MFREFVEALFLIFMAEMGDKTQILAMTFATQFTVSKVLLGVFIGSFLNHGIAVLVGSYLSRLIPINLIQIIAGFLFIGFALWTLKDDDEEKDENNNKNLGPVLTVSMAFFIGELGDKTQLTAITLSIDSAYPFFVLIGTVTGMILTSGLGIFIGSKIGNRIPEFTLKILSAAIFMFFGISKLYNTLPDQYINIQNVLIFFSVLSFVTYLIIKPTLRKRKETVSLYKEVAADLYEYTHLLKKTIADICLGEKQCGDCKGDKCVIGYIKSLLNGANIREIEGVKEIKESLGKNFSKNRVVEALSIAIYYLTIHNKNKEDFRVINKIREALETILFDEKLIYNGDINDYFKLLKTKDKNVAKRIKKRIEYLKRA</sequence>
<organism evidence="7 8">
    <name type="scientific">Thermohalobacter berrensis</name>
    <dbReference type="NCBI Taxonomy" id="99594"/>
    <lineage>
        <taxon>Bacteria</taxon>
        <taxon>Bacillati</taxon>
        <taxon>Bacillota</taxon>
        <taxon>Tissierellia</taxon>
        <taxon>Tissierellales</taxon>
        <taxon>Thermohalobacteraceae</taxon>
        <taxon>Thermohalobacter</taxon>
    </lineage>
</organism>
<evidence type="ECO:0000313" key="7">
    <source>
        <dbReference type="EMBL" id="RKD30543.1"/>
    </source>
</evidence>
<keyword evidence="3 6" id="KW-0812">Transmembrane</keyword>
<feature type="transmembrane region" description="Helical" evidence="6">
    <location>
        <begin position="37"/>
        <end position="59"/>
    </location>
</feature>
<keyword evidence="8" id="KW-1185">Reference proteome</keyword>
<dbReference type="Proteomes" id="UP000284177">
    <property type="component" value="Unassembled WGS sequence"/>
</dbReference>
<comment type="subcellular location">
    <subcellularLocation>
        <location evidence="1 6">Membrane</location>
        <topology evidence="1 6">Multi-pass membrane protein</topology>
    </subcellularLocation>
</comment>
<keyword evidence="5 6" id="KW-0472">Membrane</keyword>
<dbReference type="InterPro" id="IPR001727">
    <property type="entry name" value="GDT1-like"/>
</dbReference>
<evidence type="ECO:0000256" key="6">
    <source>
        <dbReference type="RuleBase" id="RU365102"/>
    </source>
</evidence>